<proteinExistence type="predicted"/>
<keyword evidence="2" id="KW-1185">Reference proteome</keyword>
<name>A0A2P4QM18_RHIID</name>
<dbReference type="Proteomes" id="UP000018888">
    <property type="component" value="Unassembled WGS sequence"/>
</dbReference>
<gene>
    <name evidence="1" type="ORF">GLOIN_2v1536371</name>
</gene>
<organism evidence="1 2">
    <name type="scientific">Rhizophagus irregularis (strain DAOM 181602 / DAOM 197198 / MUCL 43194)</name>
    <name type="common">Arbuscular mycorrhizal fungus</name>
    <name type="synonym">Glomus intraradices</name>
    <dbReference type="NCBI Taxonomy" id="747089"/>
    <lineage>
        <taxon>Eukaryota</taxon>
        <taxon>Fungi</taxon>
        <taxon>Fungi incertae sedis</taxon>
        <taxon>Mucoromycota</taxon>
        <taxon>Glomeromycotina</taxon>
        <taxon>Glomeromycetes</taxon>
        <taxon>Glomerales</taxon>
        <taxon>Glomeraceae</taxon>
        <taxon>Rhizophagus</taxon>
    </lineage>
</organism>
<protein>
    <submittedName>
        <fullName evidence="1">Uncharacterized protein</fullName>
    </submittedName>
</protein>
<comment type="caution">
    <text evidence="1">The sequence shown here is derived from an EMBL/GenBank/DDBJ whole genome shotgun (WGS) entry which is preliminary data.</text>
</comment>
<reference evidence="1 2" key="1">
    <citation type="journal article" date="2013" name="Proc. Natl. Acad. Sci. U.S.A.">
        <title>Genome of an arbuscular mycorrhizal fungus provides insight into the oldest plant symbiosis.</title>
        <authorList>
            <person name="Tisserant E."/>
            <person name="Malbreil M."/>
            <person name="Kuo A."/>
            <person name="Kohler A."/>
            <person name="Symeonidi A."/>
            <person name="Balestrini R."/>
            <person name="Charron P."/>
            <person name="Duensing N."/>
            <person name="Frei Dit Frey N."/>
            <person name="Gianinazzi-Pearson V."/>
            <person name="Gilbert L.B."/>
            <person name="Handa Y."/>
            <person name="Herr J.R."/>
            <person name="Hijri M."/>
            <person name="Koul R."/>
            <person name="Kawaguchi M."/>
            <person name="Krajinski F."/>
            <person name="Lammers P.J."/>
            <person name="Masclaux F.G."/>
            <person name="Murat C."/>
            <person name="Morin E."/>
            <person name="Ndikumana S."/>
            <person name="Pagni M."/>
            <person name="Petitpierre D."/>
            <person name="Requena N."/>
            <person name="Rosikiewicz P."/>
            <person name="Riley R."/>
            <person name="Saito K."/>
            <person name="San Clemente H."/>
            <person name="Shapiro H."/>
            <person name="van Tuinen D."/>
            <person name="Becard G."/>
            <person name="Bonfante P."/>
            <person name="Paszkowski U."/>
            <person name="Shachar-Hill Y.Y."/>
            <person name="Tuskan G.A."/>
            <person name="Young P.W."/>
            <person name="Sanders I.R."/>
            <person name="Henrissat B."/>
            <person name="Rensing S.A."/>
            <person name="Grigoriev I.V."/>
            <person name="Corradi N."/>
            <person name="Roux C."/>
            <person name="Martin F."/>
        </authorList>
    </citation>
    <scope>NUCLEOTIDE SEQUENCE [LARGE SCALE GENOMIC DNA]</scope>
    <source>
        <strain evidence="1 2">DAOM 197198</strain>
    </source>
</reference>
<evidence type="ECO:0000313" key="1">
    <source>
        <dbReference type="EMBL" id="POG78666.1"/>
    </source>
</evidence>
<evidence type="ECO:0000313" key="2">
    <source>
        <dbReference type="Proteomes" id="UP000018888"/>
    </source>
</evidence>
<sequence length="58" mass="6472">MSPMLPQSSSLFSIVLIGAAWEIATSNKRIARSKFNFMMFKEEGSNLWYGIKGEGSIL</sequence>
<dbReference type="AlphaFoldDB" id="A0A2P4QM18"/>
<dbReference type="EMBL" id="AUPC02000031">
    <property type="protein sequence ID" value="POG78666.1"/>
    <property type="molecule type" value="Genomic_DNA"/>
</dbReference>
<reference evidence="1 2" key="2">
    <citation type="journal article" date="2018" name="New Phytol.">
        <title>High intraspecific genome diversity in the model arbuscular mycorrhizal symbiont Rhizophagus irregularis.</title>
        <authorList>
            <person name="Chen E.C.H."/>
            <person name="Morin E."/>
            <person name="Beaudet D."/>
            <person name="Noel J."/>
            <person name="Yildirir G."/>
            <person name="Ndikumana S."/>
            <person name="Charron P."/>
            <person name="St-Onge C."/>
            <person name="Giorgi J."/>
            <person name="Kruger M."/>
            <person name="Marton T."/>
            <person name="Ropars J."/>
            <person name="Grigoriev I.V."/>
            <person name="Hainaut M."/>
            <person name="Henrissat B."/>
            <person name="Roux C."/>
            <person name="Martin F."/>
            <person name="Corradi N."/>
        </authorList>
    </citation>
    <scope>NUCLEOTIDE SEQUENCE [LARGE SCALE GENOMIC DNA]</scope>
    <source>
        <strain evidence="1 2">DAOM 197198</strain>
    </source>
</reference>
<accession>A0A2P4QM18</accession>